<accession>A0A0N1GWM8</accession>
<feature type="compositionally biased region" description="Polar residues" evidence="1">
    <location>
        <begin position="372"/>
        <end position="381"/>
    </location>
</feature>
<feature type="compositionally biased region" description="Low complexity" evidence="1">
    <location>
        <begin position="648"/>
        <end position="657"/>
    </location>
</feature>
<feature type="compositionally biased region" description="Acidic residues" evidence="1">
    <location>
        <begin position="505"/>
        <end position="515"/>
    </location>
</feature>
<feature type="region of interest" description="Disordered" evidence="1">
    <location>
        <begin position="1"/>
        <end position="147"/>
    </location>
</feature>
<evidence type="ECO:0000313" key="4">
    <source>
        <dbReference type="Proteomes" id="UP000038010"/>
    </source>
</evidence>
<dbReference type="RefSeq" id="XP_017994260.1">
    <property type="nucleotide sequence ID" value="XM_018149946.1"/>
</dbReference>
<keyword evidence="2" id="KW-1133">Transmembrane helix</keyword>
<sequence>MSSSPPRTVLKTPTRTPLQERTQSQTNEQPSRTPRNGKTDGGPPQVYATSPFPTKPQHVLLPNTMRRQRSQRDLALNLLRDNGFGSTHEVQSAPPVPRQPAVRLKKSVKTLRDMYEAQSDDSRPSTALSVSRSRPGSSSSKLRSFSSNEGLAGRYAWEQFKSLAADDTALLPSLPEHTSTLRQIQPQSSFAARSAALDEGTSSPNFRVIGGTSSPRNHQASKFSSDSVEESSEPSGLAQSSSSSPNVMRFGHSSSVEELPSVDEISSPNFVKLGTSSPGRQILERAAVGYDLVTSFDDPSSSPNFVKLGTSSPARTIRGYDPAVAERPSSSSSDASRKRKREYGDEVSPLAGEATVVRGPTFRSSPPEAYNATESQESFRSSPPIAPDVRTKSVLLESPDAASLLNAIQAGDYEYSHEESSVADAHSDLQTALSSSPAPPIQYPVIRAPASSQVIGLNVHKRHNRSSITADTVTPRWPSRLSAVPSEQSGSFRNNSKRSSASVWEDTDEELDSDDIAPSHFRSDDDANASQIRIVPVSERHDEADDEVMGLPGESYRYRVNQLMRTTSYGHSPSSSQSRLNSMQSSVEHRLNSLSSRRPSLRRPSSSSSLASAVVPTWAKRYYSGLYQDSFKYLMASTSMVNVTQVAPPAQPQQKAPARPESLLTTTSVNTPKGSRRSFASIRESVKEKLPAIMRPRNRPRLEARKSHTMPGIGPLVSHPVRGPATAAMLSSRGSLVSLRQKSSMASLRQMRALSMPLHPADPRFHWAGFDEKPFGGNANDPNGPSGMAYYVPPQRLRRLPSISPHLHHDHRLNTGSTTSRGYGHPFNRRSRYSNPSDMFFDAPGTVEGKSQRSWHTVCFILGFVFPPAWVVGALLPLPSRPDAFADIEKGHWQRASIHGHVTDREAMSVLTQLRQEKRLRGGEELHWQNARWWRNLNRWMAVVGIIVVVVVIVLAVIGTTRGL</sequence>
<feature type="compositionally biased region" description="Polar residues" evidence="1">
    <location>
        <begin position="663"/>
        <end position="673"/>
    </location>
</feature>
<feature type="region of interest" description="Disordered" evidence="1">
    <location>
        <begin position="299"/>
        <end position="386"/>
    </location>
</feature>
<dbReference type="VEuPathDB" id="FungiDB:AB675_9416"/>
<name>A0A0N1GWM8_9EURO</name>
<feature type="compositionally biased region" description="Polar residues" evidence="1">
    <location>
        <begin position="179"/>
        <end position="191"/>
    </location>
</feature>
<evidence type="ECO:0000313" key="3">
    <source>
        <dbReference type="EMBL" id="KPI34297.1"/>
    </source>
</evidence>
<reference evidence="3 4" key="1">
    <citation type="submission" date="2015-06" db="EMBL/GenBank/DDBJ databases">
        <title>Draft genome of the ant-associated black yeast Phialophora attae CBS 131958.</title>
        <authorList>
            <person name="Moreno L.F."/>
            <person name="Stielow B.J."/>
            <person name="de Hoog S."/>
            <person name="Vicente V.A."/>
            <person name="Weiss V.A."/>
            <person name="de Vries M."/>
            <person name="Cruz L.M."/>
            <person name="Souza E.M."/>
        </authorList>
    </citation>
    <scope>NUCLEOTIDE SEQUENCE [LARGE SCALE GENOMIC DNA]</scope>
    <source>
        <strain evidence="3 4">CBS 131958</strain>
    </source>
</reference>
<feature type="region of interest" description="Disordered" evidence="1">
    <location>
        <begin position="479"/>
        <end position="530"/>
    </location>
</feature>
<dbReference type="GeneID" id="28741826"/>
<keyword evidence="2" id="KW-0812">Transmembrane</keyword>
<feature type="region of interest" description="Disordered" evidence="1">
    <location>
        <begin position="179"/>
        <end position="261"/>
    </location>
</feature>
<dbReference type="AlphaFoldDB" id="A0A0N1GWM8"/>
<evidence type="ECO:0008006" key="5">
    <source>
        <dbReference type="Google" id="ProtNLM"/>
    </source>
</evidence>
<proteinExistence type="predicted"/>
<feature type="compositionally biased region" description="Polar residues" evidence="1">
    <location>
        <begin position="1"/>
        <end position="36"/>
    </location>
</feature>
<dbReference type="OrthoDB" id="4153178at2759"/>
<feature type="compositionally biased region" description="Low complexity" evidence="1">
    <location>
        <begin position="233"/>
        <end position="244"/>
    </location>
</feature>
<gene>
    <name evidence="3" type="ORF">AB675_9416</name>
</gene>
<evidence type="ECO:0000256" key="2">
    <source>
        <dbReference type="SAM" id="Phobius"/>
    </source>
</evidence>
<dbReference type="EMBL" id="LFJN01000070">
    <property type="protein sequence ID" value="KPI34297.1"/>
    <property type="molecule type" value="Genomic_DNA"/>
</dbReference>
<comment type="caution">
    <text evidence="3">The sequence shown here is derived from an EMBL/GenBank/DDBJ whole genome shotgun (WGS) entry which is preliminary data.</text>
</comment>
<feature type="compositionally biased region" description="Low complexity" evidence="1">
    <location>
        <begin position="593"/>
        <end position="610"/>
    </location>
</feature>
<feature type="compositionally biased region" description="Basic and acidic residues" evidence="1">
    <location>
        <begin position="110"/>
        <end position="123"/>
    </location>
</feature>
<feature type="region of interest" description="Disordered" evidence="1">
    <location>
        <begin position="809"/>
        <end position="828"/>
    </location>
</feature>
<evidence type="ECO:0000256" key="1">
    <source>
        <dbReference type="SAM" id="MobiDB-lite"/>
    </source>
</evidence>
<protein>
    <recommendedName>
        <fullName evidence="5">Serine-rich protein</fullName>
    </recommendedName>
</protein>
<organism evidence="3 4">
    <name type="scientific">Cyphellophora attinorum</name>
    <dbReference type="NCBI Taxonomy" id="1664694"/>
    <lineage>
        <taxon>Eukaryota</taxon>
        <taxon>Fungi</taxon>
        <taxon>Dikarya</taxon>
        <taxon>Ascomycota</taxon>
        <taxon>Pezizomycotina</taxon>
        <taxon>Eurotiomycetes</taxon>
        <taxon>Chaetothyriomycetidae</taxon>
        <taxon>Chaetothyriales</taxon>
        <taxon>Cyphellophoraceae</taxon>
        <taxon>Cyphellophora</taxon>
    </lineage>
</organism>
<keyword evidence="2" id="KW-0472">Membrane</keyword>
<feature type="transmembrane region" description="Helical" evidence="2">
    <location>
        <begin position="940"/>
        <end position="959"/>
    </location>
</feature>
<dbReference type="Proteomes" id="UP000038010">
    <property type="component" value="Unassembled WGS sequence"/>
</dbReference>
<feature type="compositionally biased region" description="Polar residues" evidence="1">
    <location>
        <begin position="299"/>
        <end position="314"/>
    </location>
</feature>
<feature type="compositionally biased region" description="Low complexity" evidence="1">
    <location>
        <begin position="129"/>
        <end position="147"/>
    </location>
</feature>
<feature type="region of interest" description="Disordered" evidence="1">
    <location>
        <begin position="648"/>
        <end position="676"/>
    </location>
</feature>
<keyword evidence="4" id="KW-1185">Reference proteome</keyword>
<feature type="compositionally biased region" description="Polar residues" evidence="1">
    <location>
        <begin position="485"/>
        <end position="502"/>
    </location>
</feature>
<feature type="compositionally biased region" description="Low complexity" evidence="1">
    <location>
        <begin position="572"/>
        <end position="586"/>
    </location>
</feature>
<feature type="compositionally biased region" description="Polar residues" evidence="1">
    <location>
        <begin position="200"/>
        <end position="220"/>
    </location>
</feature>
<feature type="region of interest" description="Disordered" evidence="1">
    <location>
        <begin position="567"/>
        <end position="610"/>
    </location>
</feature>
<feature type="transmembrane region" description="Helical" evidence="2">
    <location>
        <begin position="855"/>
        <end position="876"/>
    </location>
</feature>